<dbReference type="NCBIfam" id="TIGR00430">
    <property type="entry name" value="Q_tRNA_tgt"/>
    <property type="match status" value="1"/>
</dbReference>
<organism evidence="5 6">
    <name type="scientific">Candidatus Yanofskybacteria bacterium GW2011_GWA2_44_9</name>
    <dbReference type="NCBI Taxonomy" id="1619025"/>
    <lineage>
        <taxon>Bacteria</taxon>
        <taxon>Candidatus Yanofskyibacteriota</taxon>
    </lineage>
</organism>
<proteinExistence type="predicted"/>
<dbReference type="PANTHER" id="PTHR46499">
    <property type="entry name" value="QUEUINE TRNA-RIBOSYLTRANSFERASE"/>
    <property type="match status" value="1"/>
</dbReference>
<dbReference type="SUPFAM" id="SSF51713">
    <property type="entry name" value="tRNA-guanine transglycosylase"/>
    <property type="match status" value="1"/>
</dbReference>
<dbReference type="Proteomes" id="UP000034032">
    <property type="component" value="Unassembled WGS sequence"/>
</dbReference>
<dbReference type="Gene3D" id="3.20.20.105">
    <property type="entry name" value="Queuine tRNA-ribosyltransferase-like"/>
    <property type="match status" value="1"/>
</dbReference>
<dbReference type="InterPro" id="IPR004803">
    <property type="entry name" value="TGT"/>
</dbReference>
<accession>A0A0G1MP43</accession>
<gene>
    <name evidence="5" type="ORF">UW79_C0004G0029</name>
</gene>
<keyword evidence="3" id="KW-0819">tRNA processing</keyword>
<reference evidence="5 6" key="1">
    <citation type="journal article" date="2015" name="Nature">
        <title>rRNA introns, odd ribosomes, and small enigmatic genomes across a large radiation of phyla.</title>
        <authorList>
            <person name="Brown C.T."/>
            <person name="Hug L.A."/>
            <person name="Thomas B.C."/>
            <person name="Sharon I."/>
            <person name="Castelle C.J."/>
            <person name="Singh A."/>
            <person name="Wilkins M.J."/>
            <person name="Williams K.H."/>
            <person name="Banfield J.F."/>
        </authorList>
    </citation>
    <scope>NUCLEOTIDE SEQUENCE [LARGE SCALE GENOMIC DNA]</scope>
</reference>
<name>A0A0G1MP43_9BACT</name>
<evidence type="ECO:0000256" key="1">
    <source>
        <dbReference type="ARBA" id="ARBA00022676"/>
    </source>
</evidence>
<dbReference type="InterPro" id="IPR050076">
    <property type="entry name" value="ArchSynthase1/Queuine_TRR"/>
</dbReference>
<keyword evidence="1" id="KW-0328">Glycosyltransferase</keyword>
<evidence type="ECO:0000256" key="3">
    <source>
        <dbReference type="ARBA" id="ARBA00022694"/>
    </source>
</evidence>
<protein>
    <submittedName>
        <fullName evidence="5">Queuine tRNA-ribosyltransferase</fullName>
    </submittedName>
</protein>
<keyword evidence="2 5" id="KW-0808">Transferase</keyword>
<dbReference type="InterPro" id="IPR002616">
    <property type="entry name" value="tRNA_ribo_trans-like"/>
</dbReference>
<dbReference type="PANTHER" id="PTHR46499:SF1">
    <property type="entry name" value="QUEUINE TRNA-RIBOSYLTRANSFERASE"/>
    <property type="match status" value="1"/>
</dbReference>
<evidence type="ECO:0000313" key="5">
    <source>
        <dbReference type="EMBL" id="KKT82572.1"/>
    </source>
</evidence>
<sequence>MNNFKIIKKDKHTRARLGILTTPHGTVRTPSYVMVGTYGRIRYLSPADIKKTKTQIIICNTYHLWEKALKAKSLKSKAKNKLNTFLIKSLGLNIPTMTDSGGFQVFSLAFWHAKGVKKIFPDKPDKANKIQRKNIKVTEKGVYFLLDGRKRFLGPELSVKIQDKLGADIIFAFDELTYLLDNYTYTKKSLERTHHWAKICLQKHKNKHQMLFGITQGGPFKDLRIKGAKFIGSLPFDGFGIGGSFGKEEMIDVLRWTIPHLPEEKPRHLLGVGKIEDIFRAIESGVDLFDCVIPTREARHGRLYTKTGHMDIRRGYYTEDKKIIERGCGCPTCKKKVSRSKIRELLKSDEPVRQAQGQRYALMHNMWFFNNLVEEIRNSIAQGRFGAFKNKTLTNFNK</sequence>
<dbReference type="PATRIC" id="fig|1619025.3.peg.181"/>
<evidence type="ECO:0000259" key="4">
    <source>
        <dbReference type="Pfam" id="PF01702"/>
    </source>
</evidence>
<dbReference type="AlphaFoldDB" id="A0A0G1MP43"/>
<dbReference type="EMBL" id="LCJR01000004">
    <property type="protein sequence ID" value="KKT82572.1"/>
    <property type="molecule type" value="Genomic_DNA"/>
</dbReference>
<evidence type="ECO:0000256" key="2">
    <source>
        <dbReference type="ARBA" id="ARBA00022679"/>
    </source>
</evidence>
<dbReference type="Pfam" id="PF01702">
    <property type="entry name" value="TGT"/>
    <property type="match status" value="1"/>
</dbReference>
<dbReference type="GO" id="GO:0005829">
    <property type="term" value="C:cytosol"/>
    <property type="evidence" value="ECO:0007669"/>
    <property type="project" value="TreeGrafter"/>
</dbReference>
<dbReference type="GO" id="GO:0008479">
    <property type="term" value="F:tRNA-guanosine(34) queuine transglycosylase activity"/>
    <property type="evidence" value="ECO:0007669"/>
    <property type="project" value="InterPro"/>
</dbReference>
<dbReference type="InterPro" id="IPR036511">
    <property type="entry name" value="TGT-like_sf"/>
</dbReference>
<feature type="domain" description="tRNA-guanine(15) transglycosylase-like" evidence="4">
    <location>
        <begin position="13"/>
        <end position="396"/>
    </location>
</feature>
<evidence type="ECO:0000313" key="6">
    <source>
        <dbReference type="Proteomes" id="UP000034032"/>
    </source>
</evidence>
<comment type="caution">
    <text evidence="5">The sequence shown here is derived from an EMBL/GenBank/DDBJ whole genome shotgun (WGS) entry which is preliminary data.</text>
</comment>
<dbReference type="NCBIfam" id="TIGR00449">
    <property type="entry name" value="tgt_general"/>
    <property type="match status" value="1"/>
</dbReference>
<dbReference type="GO" id="GO:0008616">
    <property type="term" value="P:tRNA queuosine(34) biosynthetic process"/>
    <property type="evidence" value="ECO:0007669"/>
    <property type="project" value="TreeGrafter"/>
</dbReference>